<feature type="region of interest" description="Disordered" evidence="2">
    <location>
        <begin position="75"/>
        <end position="98"/>
    </location>
</feature>
<feature type="coiled-coil region" evidence="1">
    <location>
        <begin position="104"/>
        <end position="138"/>
    </location>
</feature>
<dbReference type="InterPro" id="IPR036388">
    <property type="entry name" value="WH-like_DNA-bd_sf"/>
</dbReference>
<protein>
    <submittedName>
        <fullName evidence="3">Uncharacterized protein</fullName>
    </submittedName>
</protein>
<dbReference type="AlphaFoldDB" id="A0A6B0T839"/>
<feature type="compositionally biased region" description="Basic and acidic residues" evidence="2">
    <location>
        <begin position="76"/>
        <end position="85"/>
    </location>
</feature>
<sequence length="138" mass="16283">MTDNTQLRDKEHLILQQINSGNDDVQKITAATTLENHHVTYAFQKLEEHGLIEVSKPDGMVERVIDGQKRVFQHPKQAELTEKGEQYLQHSEPEDLDDYENLSHRELVQRIHQLEQDMAELQQSFQTFRKQVQNHLER</sequence>
<comment type="caution">
    <text evidence="3">The sequence shown here is derived from an EMBL/GenBank/DDBJ whole genome shotgun (WGS) entry which is preliminary data.</text>
</comment>
<organism evidence="3 4">
    <name type="scientific">Halovenus carboxidivorans</name>
    <dbReference type="NCBI Taxonomy" id="2692199"/>
    <lineage>
        <taxon>Archaea</taxon>
        <taxon>Methanobacteriati</taxon>
        <taxon>Methanobacteriota</taxon>
        <taxon>Stenosarchaea group</taxon>
        <taxon>Halobacteria</taxon>
        <taxon>Halobacteriales</taxon>
        <taxon>Haloarculaceae</taxon>
        <taxon>Halovenus</taxon>
    </lineage>
</organism>
<accession>A0A6B0T839</accession>
<keyword evidence="1" id="KW-0175">Coiled coil</keyword>
<evidence type="ECO:0000256" key="2">
    <source>
        <dbReference type="SAM" id="MobiDB-lite"/>
    </source>
</evidence>
<reference evidence="3 4" key="1">
    <citation type="submission" date="2019-12" db="EMBL/GenBank/DDBJ databases">
        <title>Isolation and characterization of three novel carbon monoxide-oxidizing members of Halobacteria from salione crusts and soils.</title>
        <authorList>
            <person name="Myers M.R."/>
            <person name="King G.M."/>
        </authorList>
    </citation>
    <scope>NUCLEOTIDE SEQUENCE [LARGE SCALE GENOMIC DNA]</scope>
    <source>
        <strain evidence="3 4">WSH3</strain>
    </source>
</reference>
<dbReference type="SUPFAM" id="SSF46785">
    <property type="entry name" value="Winged helix' DNA-binding domain"/>
    <property type="match status" value="1"/>
</dbReference>
<gene>
    <name evidence="3" type="ORF">GRX03_12275</name>
</gene>
<dbReference type="Proteomes" id="UP000466535">
    <property type="component" value="Unassembled WGS sequence"/>
</dbReference>
<dbReference type="RefSeq" id="WP_159764489.1">
    <property type="nucleotide sequence ID" value="NZ_WUUT01000004.1"/>
</dbReference>
<name>A0A6B0T839_9EURY</name>
<dbReference type="Gene3D" id="1.10.10.10">
    <property type="entry name" value="Winged helix-like DNA-binding domain superfamily/Winged helix DNA-binding domain"/>
    <property type="match status" value="1"/>
</dbReference>
<evidence type="ECO:0000313" key="4">
    <source>
        <dbReference type="Proteomes" id="UP000466535"/>
    </source>
</evidence>
<proteinExistence type="predicted"/>
<evidence type="ECO:0000313" key="3">
    <source>
        <dbReference type="EMBL" id="MXR52376.1"/>
    </source>
</evidence>
<evidence type="ECO:0000256" key="1">
    <source>
        <dbReference type="SAM" id="Coils"/>
    </source>
</evidence>
<dbReference type="OrthoDB" id="275432at2157"/>
<dbReference type="EMBL" id="WUUT01000004">
    <property type="protein sequence ID" value="MXR52376.1"/>
    <property type="molecule type" value="Genomic_DNA"/>
</dbReference>
<dbReference type="InterPro" id="IPR036390">
    <property type="entry name" value="WH_DNA-bd_sf"/>
</dbReference>
<keyword evidence="4" id="KW-1185">Reference proteome</keyword>